<sequence>MSKIYFDDFEVGQTIELGSCTVTKEEIIEFALKFDPQPFHINEKEAAETIYGGLIASGWHTGSLFMRLLYDGLLSRAASMGSPGQDEMRWVRPVRPGDTLSARGVIEEKIPSRSKPDRGLVRTTYQVFNQEGLEVMKIRGLGIFAKRPSDDS</sequence>
<dbReference type="InterPro" id="IPR002539">
    <property type="entry name" value="MaoC-like_dom"/>
</dbReference>
<dbReference type="Gene3D" id="3.10.129.10">
    <property type="entry name" value="Hotdog Thioesterase"/>
    <property type="match status" value="1"/>
</dbReference>
<organism evidence="2">
    <name type="scientific">marine metagenome</name>
    <dbReference type="NCBI Taxonomy" id="408172"/>
    <lineage>
        <taxon>unclassified sequences</taxon>
        <taxon>metagenomes</taxon>
        <taxon>ecological metagenomes</taxon>
    </lineage>
</organism>
<name>A0A382MR94_9ZZZZ</name>
<gene>
    <name evidence="2" type="ORF">METZ01_LOCUS303499</name>
</gene>
<dbReference type="CDD" id="cd03454">
    <property type="entry name" value="YdeM"/>
    <property type="match status" value="1"/>
</dbReference>
<dbReference type="InterPro" id="IPR052342">
    <property type="entry name" value="MCH/BMMD"/>
</dbReference>
<dbReference type="InterPro" id="IPR029069">
    <property type="entry name" value="HotDog_dom_sf"/>
</dbReference>
<dbReference type="SUPFAM" id="SSF54637">
    <property type="entry name" value="Thioesterase/thiol ester dehydrase-isomerase"/>
    <property type="match status" value="1"/>
</dbReference>
<accession>A0A382MR94</accession>
<dbReference type="EMBL" id="UINC01094959">
    <property type="protein sequence ID" value="SVC50645.1"/>
    <property type="molecule type" value="Genomic_DNA"/>
</dbReference>
<dbReference type="PANTHER" id="PTHR43664">
    <property type="entry name" value="MONOAMINE OXIDASE-RELATED"/>
    <property type="match status" value="1"/>
</dbReference>
<protein>
    <recommendedName>
        <fullName evidence="1">MaoC-like domain-containing protein</fullName>
    </recommendedName>
</protein>
<dbReference type="AlphaFoldDB" id="A0A382MR94"/>
<evidence type="ECO:0000259" key="1">
    <source>
        <dbReference type="Pfam" id="PF01575"/>
    </source>
</evidence>
<evidence type="ECO:0000313" key="2">
    <source>
        <dbReference type="EMBL" id="SVC50645.1"/>
    </source>
</evidence>
<feature type="domain" description="MaoC-like" evidence="1">
    <location>
        <begin position="11"/>
        <end position="115"/>
    </location>
</feature>
<reference evidence="2" key="1">
    <citation type="submission" date="2018-05" db="EMBL/GenBank/DDBJ databases">
        <authorList>
            <person name="Lanie J.A."/>
            <person name="Ng W.-L."/>
            <person name="Kazmierczak K.M."/>
            <person name="Andrzejewski T.M."/>
            <person name="Davidsen T.M."/>
            <person name="Wayne K.J."/>
            <person name="Tettelin H."/>
            <person name="Glass J.I."/>
            <person name="Rusch D."/>
            <person name="Podicherti R."/>
            <person name="Tsui H.-C.T."/>
            <person name="Winkler M.E."/>
        </authorList>
    </citation>
    <scope>NUCLEOTIDE SEQUENCE</scope>
</reference>
<proteinExistence type="predicted"/>
<dbReference type="Pfam" id="PF01575">
    <property type="entry name" value="MaoC_dehydratas"/>
    <property type="match status" value="1"/>
</dbReference>
<dbReference type="PANTHER" id="PTHR43664:SF1">
    <property type="entry name" value="BETA-METHYLMALYL-COA DEHYDRATASE"/>
    <property type="match status" value="1"/>
</dbReference>